<evidence type="ECO:0008006" key="2">
    <source>
        <dbReference type="Google" id="ProtNLM"/>
    </source>
</evidence>
<proteinExistence type="predicted"/>
<name>A0A0E9WBT9_ANGAN</name>
<sequence length="73" mass="8581">MSMQDVIRLSARTVCPQLHREEHDSTVALHKPLITKTNAHLRVQWCKNNRHWSIYRDVDKSWTKAQPSDKISS</sequence>
<reference evidence="1" key="1">
    <citation type="submission" date="2014-11" db="EMBL/GenBank/DDBJ databases">
        <authorList>
            <person name="Amaro Gonzalez C."/>
        </authorList>
    </citation>
    <scope>NUCLEOTIDE SEQUENCE</scope>
</reference>
<dbReference type="EMBL" id="GBXM01021619">
    <property type="protein sequence ID" value="JAH86958.1"/>
    <property type="molecule type" value="Transcribed_RNA"/>
</dbReference>
<organism evidence="1">
    <name type="scientific">Anguilla anguilla</name>
    <name type="common">European freshwater eel</name>
    <name type="synonym">Muraena anguilla</name>
    <dbReference type="NCBI Taxonomy" id="7936"/>
    <lineage>
        <taxon>Eukaryota</taxon>
        <taxon>Metazoa</taxon>
        <taxon>Chordata</taxon>
        <taxon>Craniata</taxon>
        <taxon>Vertebrata</taxon>
        <taxon>Euteleostomi</taxon>
        <taxon>Actinopterygii</taxon>
        <taxon>Neopterygii</taxon>
        <taxon>Teleostei</taxon>
        <taxon>Anguilliformes</taxon>
        <taxon>Anguillidae</taxon>
        <taxon>Anguilla</taxon>
    </lineage>
</organism>
<evidence type="ECO:0000313" key="1">
    <source>
        <dbReference type="EMBL" id="JAH86958.1"/>
    </source>
</evidence>
<protein>
    <recommendedName>
        <fullName evidence="2">Transposase Tc1-like domain-containing protein</fullName>
    </recommendedName>
</protein>
<accession>A0A0E9WBT9</accession>
<reference evidence="1" key="2">
    <citation type="journal article" date="2015" name="Fish Shellfish Immunol.">
        <title>Early steps in the European eel (Anguilla anguilla)-Vibrio vulnificus interaction in the gills: Role of the RtxA13 toxin.</title>
        <authorList>
            <person name="Callol A."/>
            <person name="Pajuelo D."/>
            <person name="Ebbesson L."/>
            <person name="Teles M."/>
            <person name="MacKenzie S."/>
            <person name="Amaro C."/>
        </authorList>
    </citation>
    <scope>NUCLEOTIDE SEQUENCE</scope>
</reference>
<dbReference type="AlphaFoldDB" id="A0A0E9WBT9"/>